<dbReference type="Proteomes" id="UP001265746">
    <property type="component" value="Unassembled WGS sequence"/>
</dbReference>
<sequence length="1101" mass="123085">MSTTFVVSGDEKEAEREVITVYHRRSKCSITEITTAEISLPDNDQRPAIYAGHPVREAHREIRLLVLLPASTSHDEVRCEFRVISLGSSTKSTPTPHASRYEALSYTWGESTSNRSITLCGQTNFNVTDNLYAALIRLRRADAKRILWVDGLCIDQDRNAERNWQVALTAQIFRAADTVLIWLGDYDVHYEPTADREKDQQNWLRQSGRALGHALYEPLWSEGAWSIQAAVLATVPPTFQFGSCSWSWDVLVDELAQWPRRKLPRDAIAKLRRLREQIYELDRLRNQFASGGVREREDTAGLIHFLPSLARREAADPRDMIYCLHGLIKKEESDVIIPSYDEPPAQCYSKATFALISSEKHLACMGLAQHGDIPSWAIDFTLSGCEVDNAQLELAKGTLSKMRRREIWHDYLFEPPPPPSLSEDGSRLRLSGFILDRVTQTTVASRRCETCLGLEEYRSSLQGLFSSMPPVHPRQALMQGDRPVAIEPGLLSPDWTNLTSVFDYQLLDTERLGFQLADTWYSATGLESPFLTSLWWKSILDYTKIVSDPEPVWFRTSYGFVGYSPRLLEPDDVLCLVTSNTHPMVLRRAECGYTFVCFAWVPGLMNHEIDGILYEIGPTEIERKGRMSLILLPNNCRSCLGSALRAIQSSQVLPRRLLSTKVKSTKFPSTISTMKRSAVSSSSTSKTKRRRVELPEYHTTPSARTESGEMIWPAPEEQIDASSGKKTLIVPDKDADGLSSGAILQKTLLLLGSDADNISAHLLQKGSSIHDNAERTAMEALDPSYIFVLDQGSRKSPPVIDKQHKALIIDHHHALEDDFPEGSRHVTACNSPPVATSSLLTYLICRELHEDVQKECDWLCIMGTHGDLGNTLKWEPPFPQMKDTFKRYTKKAINDAVSLVNAPRRTAAFSVPKAWAALTEAKAPSDLLKNRELLAARAEVNAEVERCTHTAPKFSSDAKIAVFRINSKAQIHPVIATRWAGHLQSNKLEVVMCANEGYLPGMVNFSCRIPRTARARDPPVNIIEVLKGIAAKATDGTLRARLGESFARGHKEASGGIVAVKEFEELMEIMEVGKKPEGGTPKKGGEARPGNPITNYFVRKT</sequence>
<reference evidence="4" key="1">
    <citation type="submission" date="2023-06" db="EMBL/GenBank/DDBJ databases">
        <authorList>
            <person name="Noh H."/>
        </authorList>
    </citation>
    <scope>NUCLEOTIDE SEQUENCE</scope>
    <source>
        <strain evidence="4">DUCC20226</strain>
    </source>
</reference>
<feature type="domain" description="Heterokaryon incompatibility" evidence="3">
    <location>
        <begin position="101"/>
        <end position="201"/>
    </location>
</feature>
<name>A0AAD9SS84_PHOAM</name>
<dbReference type="InterPro" id="IPR052895">
    <property type="entry name" value="HetReg/Transcr_Mod"/>
</dbReference>
<evidence type="ECO:0000313" key="5">
    <source>
        <dbReference type="Proteomes" id="UP001265746"/>
    </source>
</evidence>
<protein>
    <submittedName>
        <fullName evidence="4">Uncharacterized protein</fullName>
    </submittedName>
</protein>
<comment type="caution">
    <text evidence="4">The sequence shown here is derived from an EMBL/GenBank/DDBJ whole genome shotgun (WGS) entry which is preliminary data.</text>
</comment>
<dbReference type="InterPro" id="IPR010730">
    <property type="entry name" value="HET"/>
</dbReference>
<feature type="region of interest" description="Disordered" evidence="1">
    <location>
        <begin position="1074"/>
        <end position="1101"/>
    </location>
</feature>
<dbReference type="Gene3D" id="3.90.1640.30">
    <property type="match status" value="1"/>
</dbReference>
<evidence type="ECO:0000256" key="1">
    <source>
        <dbReference type="SAM" id="MobiDB-lite"/>
    </source>
</evidence>
<gene>
    <name evidence="4" type="ORF">N8I77_001542</name>
</gene>
<keyword evidence="5" id="KW-1185">Reference proteome</keyword>
<feature type="compositionally biased region" description="Low complexity" evidence="1">
    <location>
        <begin position="673"/>
        <end position="685"/>
    </location>
</feature>
<organism evidence="4 5">
    <name type="scientific">Phomopsis amygdali</name>
    <name type="common">Fusicoccum amygdali</name>
    <dbReference type="NCBI Taxonomy" id="1214568"/>
    <lineage>
        <taxon>Eukaryota</taxon>
        <taxon>Fungi</taxon>
        <taxon>Dikarya</taxon>
        <taxon>Ascomycota</taxon>
        <taxon>Pezizomycotina</taxon>
        <taxon>Sordariomycetes</taxon>
        <taxon>Sordariomycetidae</taxon>
        <taxon>Diaporthales</taxon>
        <taxon>Diaporthaceae</taxon>
        <taxon>Diaporthe</taxon>
    </lineage>
</organism>
<dbReference type="SUPFAM" id="SSF64182">
    <property type="entry name" value="DHH phosphoesterases"/>
    <property type="match status" value="1"/>
</dbReference>
<feature type="domain" description="DDH" evidence="2">
    <location>
        <begin position="726"/>
        <end position="862"/>
    </location>
</feature>
<evidence type="ECO:0000313" key="4">
    <source>
        <dbReference type="EMBL" id="KAK2614737.1"/>
    </source>
</evidence>
<proteinExistence type="predicted"/>
<accession>A0AAD9SS84</accession>
<dbReference type="AlphaFoldDB" id="A0AAD9SS84"/>
<dbReference type="PANTHER" id="PTHR24148">
    <property type="entry name" value="ANKYRIN REPEAT DOMAIN-CONTAINING PROTEIN 39 HOMOLOG-RELATED"/>
    <property type="match status" value="1"/>
</dbReference>
<dbReference type="PANTHER" id="PTHR24148:SF73">
    <property type="entry name" value="HET DOMAIN PROTEIN (AFU_ORTHOLOGUE AFUA_8G01020)"/>
    <property type="match status" value="1"/>
</dbReference>
<dbReference type="InterPro" id="IPR038763">
    <property type="entry name" value="DHH_sf"/>
</dbReference>
<feature type="region of interest" description="Disordered" evidence="1">
    <location>
        <begin position="673"/>
        <end position="694"/>
    </location>
</feature>
<evidence type="ECO:0000259" key="3">
    <source>
        <dbReference type="Pfam" id="PF06985"/>
    </source>
</evidence>
<evidence type="ECO:0000259" key="2">
    <source>
        <dbReference type="Pfam" id="PF01368"/>
    </source>
</evidence>
<dbReference type="InterPro" id="IPR001667">
    <property type="entry name" value="DDH_dom"/>
</dbReference>
<dbReference type="EMBL" id="JAUJFL010000001">
    <property type="protein sequence ID" value="KAK2614737.1"/>
    <property type="molecule type" value="Genomic_DNA"/>
</dbReference>
<dbReference type="Pfam" id="PF01368">
    <property type="entry name" value="DHH"/>
    <property type="match status" value="1"/>
</dbReference>
<dbReference type="Pfam" id="PF06985">
    <property type="entry name" value="HET"/>
    <property type="match status" value="1"/>
</dbReference>